<protein>
    <recommendedName>
        <fullName evidence="4">Integrase catalytic domain-containing protein</fullName>
    </recommendedName>
</protein>
<proteinExistence type="predicted"/>
<reference evidence="5" key="1">
    <citation type="submission" date="2022-07" db="EMBL/GenBank/DDBJ databases">
        <authorList>
            <person name="Macas J."/>
            <person name="Novak P."/>
            <person name="Neumann P."/>
        </authorList>
    </citation>
    <scope>NUCLEOTIDE SEQUENCE</scope>
</reference>
<dbReference type="SUPFAM" id="SSF53098">
    <property type="entry name" value="Ribonuclease H-like"/>
    <property type="match status" value="1"/>
</dbReference>
<name>A0AAV0C5E6_9ASTE</name>
<dbReference type="GO" id="GO:0016787">
    <property type="term" value="F:hydrolase activity"/>
    <property type="evidence" value="ECO:0007669"/>
    <property type="project" value="UniProtKB-KW"/>
</dbReference>
<feature type="region of interest" description="Disordered" evidence="3">
    <location>
        <begin position="251"/>
        <end position="322"/>
    </location>
</feature>
<evidence type="ECO:0000259" key="4">
    <source>
        <dbReference type="PROSITE" id="PS50994"/>
    </source>
</evidence>
<dbReference type="InterPro" id="IPR001584">
    <property type="entry name" value="Integrase_cat-core"/>
</dbReference>
<dbReference type="Pfam" id="PF25597">
    <property type="entry name" value="SH3_retrovirus"/>
    <property type="match status" value="1"/>
</dbReference>
<dbReference type="PANTHER" id="PTHR42648">
    <property type="entry name" value="TRANSPOSASE, PUTATIVE-RELATED"/>
    <property type="match status" value="1"/>
</dbReference>
<evidence type="ECO:0000256" key="1">
    <source>
        <dbReference type="ARBA" id="ARBA00022723"/>
    </source>
</evidence>
<sequence>MAKKKRDVFPTNHNKASRIFELLHCDLWGPHNTPSSCDAVYFLTIVDNFSRSVWVYLLRNKSEVHKVFSTFLAMVERQFDVKVKIIRSDNGTEFTCMIDYFASLGIMFQSSCVGTPQQNGRVERKHQHILNVARVLMHQAHLPVSFWGECILAVVYLINRTPSGLLANKSPIEVLCGEPPTYDELRVFGCLCFVHNQWAKGNKFAPRGRRCVFVGYPNGKKGWKLFDLDTHEFFVSRDVTFHEDVFPYAASSVPESNPAPSLDVIGFDEDTESSFGEDEADSTTQATEGVVPPILSSNEAGSSSAIPQENPPSAAQPRRSQHARQSSVLFRDYVSNATSNLSPVPTLTSPHSEAMQDAGWRDAMAKEIRALEDNGTWTMTTLPPNKKALGCKWVYKTKYNSDGSIERLKARLVILGNHQVAGLDYHETFAPVAKMVTIQAFLAVAAIKQWELHQMDVHNAFLHGNLDEEVYMKLPPGFSGDTPGRVCRLHKSLYGLRQAPRCWFAKLACGSLRLPLH</sequence>
<evidence type="ECO:0000256" key="3">
    <source>
        <dbReference type="SAM" id="MobiDB-lite"/>
    </source>
</evidence>
<dbReference type="Proteomes" id="UP001152523">
    <property type="component" value="Unassembled WGS sequence"/>
</dbReference>
<feature type="domain" description="Integrase catalytic" evidence="4">
    <location>
        <begin position="6"/>
        <end position="179"/>
    </location>
</feature>
<dbReference type="GO" id="GO:0046872">
    <property type="term" value="F:metal ion binding"/>
    <property type="evidence" value="ECO:0007669"/>
    <property type="project" value="UniProtKB-KW"/>
</dbReference>
<dbReference type="Gene3D" id="3.30.420.10">
    <property type="entry name" value="Ribonuclease H-like superfamily/Ribonuclease H"/>
    <property type="match status" value="1"/>
</dbReference>
<evidence type="ECO:0000313" key="6">
    <source>
        <dbReference type="Proteomes" id="UP001152523"/>
    </source>
</evidence>
<dbReference type="EMBL" id="CAMAPF010000012">
    <property type="protein sequence ID" value="CAH9066166.1"/>
    <property type="molecule type" value="Genomic_DNA"/>
</dbReference>
<dbReference type="GO" id="GO:0003676">
    <property type="term" value="F:nucleic acid binding"/>
    <property type="evidence" value="ECO:0007669"/>
    <property type="project" value="InterPro"/>
</dbReference>
<dbReference type="InterPro" id="IPR013103">
    <property type="entry name" value="RVT_2"/>
</dbReference>
<keyword evidence="1" id="KW-0479">Metal-binding</keyword>
<dbReference type="Pfam" id="PF07727">
    <property type="entry name" value="RVT_2"/>
    <property type="match status" value="1"/>
</dbReference>
<gene>
    <name evidence="5" type="ORF">CEPIT_LOCUS2380</name>
</gene>
<feature type="compositionally biased region" description="Polar residues" evidence="3">
    <location>
        <begin position="295"/>
        <end position="313"/>
    </location>
</feature>
<evidence type="ECO:0000256" key="2">
    <source>
        <dbReference type="ARBA" id="ARBA00022801"/>
    </source>
</evidence>
<feature type="compositionally biased region" description="Acidic residues" evidence="3">
    <location>
        <begin position="266"/>
        <end position="281"/>
    </location>
</feature>
<dbReference type="InterPro" id="IPR043502">
    <property type="entry name" value="DNA/RNA_pol_sf"/>
</dbReference>
<dbReference type="GO" id="GO:0015074">
    <property type="term" value="P:DNA integration"/>
    <property type="evidence" value="ECO:0007669"/>
    <property type="project" value="InterPro"/>
</dbReference>
<organism evidence="5 6">
    <name type="scientific">Cuscuta epithymum</name>
    <dbReference type="NCBI Taxonomy" id="186058"/>
    <lineage>
        <taxon>Eukaryota</taxon>
        <taxon>Viridiplantae</taxon>
        <taxon>Streptophyta</taxon>
        <taxon>Embryophyta</taxon>
        <taxon>Tracheophyta</taxon>
        <taxon>Spermatophyta</taxon>
        <taxon>Magnoliopsida</taxon>
        <taxon>eudicotyledons</taxon>
        <taxon>Gunneridae</taxon>
        <taxon>Pentapetalae</taxon>
        <taxon>asterids</taxon>
        <taxon>lamiids</taxon>
        <taxon>Solanales</taxon>
        <taxon>Convolvulaceae</taxon>
        <taxon>Cuscuteae</taxon>
        <taxon>Cuscuta</taxon>
        <taxon>Cuscuta subgen. Cuscuta</taxon>
    </lineage>
</organism>
<comment type="caution">
    <text evidence="5">The sequence shown here is derived from an EMBL/GenBank/DDBJ whole genome shotgun (WGS) entry which is preliminary data.</text>
</comment>
<keyword evidence="2" id="KW-0378">Hydrolase</keyword>
<dbReference type="AlphaFoldDB" id="A0AAV0C5E6"/>
<evidence type="ECO:0000313" key="5">
    <source>
        <dbReference type="EMBL" id="CAH9066166.1"/>
    </source>
</evidence>
<dbReference type="SUPFAM" id="SSF56672">
    <property type="entry name" value="DNA/RNA polymerases"/>
    <property type="match status" value="1"/>
</dbReference>
<keyword evidence="6" id="KW-1185">Reference proteome</keyword>
<dbReference type="InterPro" id="IPR039537">
    <property type="entry name" value="Retrotran_Ty1/copia-like"/>
</dbReference>
<dbReference type="PROSITE" id="PS50994">
    <property type="entry name" value="INTEGRASE"/>
    <property type="match status" value="1"/>
</dbReference>
<dbReference type="InterPro" id="IPR057670">
    <property type="entry name" value="SH3_retrovirus"/>
</dbReference>
<dbReference type="Pfam" id="PF00665">
    <property type="entry name" value="rve"/>
    <property type="match status" value="1"/>
</dbReference>
<dbReference type="InterPro" id="IPR036397">
    <property type="entry name" value="RNaseH_sf"/>
</dbReference>
<dbReference type="PANTHER" id="PTHR42648:SF31">
    <property type="entry name" value="RNA-DIRECTED DNA POLYMERASE"/>
    <property type="match status" value="1"/>
</dbReference>
<accession>A0AAV0C5E6</accession>
<dbReference type="InterPro" id="IPR012337">
    <property type="entry name" value="RNaseH-like_sf"/>
</dbReference>